<dbReference type="GO" id="GO:0009435">
    <property type="term" value="P:NAD+ biosynthetic process"/>
    <property type="evidence" value="ECO:0007669"/>
    <property type="project" value="InterPro"/>
</dbReference>
<evidence type="ECO:0000313" key="2">
    <source>
        <dbReference type="Proteomes" id="UP001139722"/>
    </source>
</evidence>
<gene>
    <name evidence="1" type="ORF">BJ978_000328</name>
</gene>
<dbReference type="EMBL" id="JAMZDY010000001">
    <property type="protein sequence ID" value="MCP2369652.1"/>
    <property type="molecule type" value="Genomic_DNA"/>
</dbReference>
<dbReference type="OrthoDB" id="615715at2"/>
<dbReference type="RefSeq" id="WP_156998991.1">
    <property type="nucleotide sequence ID" value="NZ_BAAANU010000002.1"/>
</dbReference>
<comment type="caution">
    <text evidence="1">The sequence shown here is derived from an EMBL/GenBank/DDBJ whole genome shotgun (WGS) entry which is preliminary data.</text>
</comment>
<dbReference type="GO" id="GO:0008734">
    <property type="term" value="F:L-aspartate oxidase activity"/>
    <property type="evidence" value="ECO:0007669"/>
    <property type="project" value="InterPro"/>
</dbReference>
<sequence length="535" mass="59437">MNQHATEILIVGGGVGGVAAALSALQQGSRVFLTEETDWLGGQLSSQMVPPDEHTWIERFGASRNYRAFRAEVREFYRRWYPLKAESSANDALNPGAGGVSALCHEPRVSALVLAGMLSPWIAAGRLVIRMEAEPVGVDLVDRDRIGAVSFRGSHGELFTVEGDIVLDATETGALLPLAGVEYVTGAESQTETGEPHAPDVADPLNMQAASVCFAVSHHEGEDHRIDRPADYDEWMAIQPDFWHGPQFGWTAPHPHTLAPRTYEFLPNPADRPWSFTADQSKDNGADELWRFRRIIARNHFLDGTFDSDITVVNWPMIDYLGGPLFDTEDAAEHATAARRQSLNFLYWLQHDAPRLDGGTGWRGLRIRPDVSGTDDGFAKRPYYRESRRIKAEYQITELDLAVDVRGEQRAVQYEDSVGVGAYRIDLHPSTGGDNYIDVPAWPFEIPLRALVPQRVRNLIAAGKNIGTTHITNGCYRLHPVEWGIGEAAGVLASYSLANRTEPQAVTSSIERIEDLQRRLTSSGVELRWPDVRYY</sequence>
<dbReference type="SUPFAM" id="SSF51905">
    <property type="entry name" value="FAD/NAD(P)-binding domain"/>
    <property type="match status" value="1"/>
</dbReference>
<name>A0A9X2GVY0_9MICO</name>
<proteinExistence type="predicted"/>
<dbReference type="Pfam" id="PF12831">
    <property type="entry name" value="FAD_oxidored"/>
    <property type="match status" value="1"/>
</dbReference>
<dbReference type="AlphaFoldDB" id="A0A9X2GVY0"/>
<keyword evidence="2" id="KW-1185">Reference proteome</keyword>
<reference evidence="1" key="1">
    <citation type="submission" date="2022-06" db="EMBL/GenBank/DDBJ databases">
        <title>Sequencing the genomes of 1000 actinobacteria strains.</title>
        <authorList>
            <person name="Klenk H.-P."/>
        </authorList>
    </citation>
    <scope>NUCLEOTIDE SEQUENCE</scope>
    <source>
        <strain evidence="1">DSM 22016</strain>
    </source>
</reference>
<dbReference type="InterPro" id="IPR036188">
    <property type="entry name" value="FAD/NAD-bd_sf"/>
</dbReference>
<dbReference type="Proteomes" id="UP001139722">
    <property type="component" value="Unassembled WGS sequence"/>
</dbReference>
<dbReference type="PANTHER" id="PTHR42716">
    <property type="entry name" value="L-ASPARTATE OXIDASE"/>
    <property type="match status" value="1"/>
</dbReference>
<accession>A0A9X2GVY0</accession>
<protein>
    <recommendedName>
        <fullName evidence="3">FAD-dependent oxidoreductase</fullName>
    </recommendedName>
</protein>
<dbReference type="PANTHER" id="PTHR42716:SF1">
    <property type="entry name" value="SLL0471 PROTEIN"/>
    <property type="match status" value="1"/>
</dbReference>
<evidence type="ECO:0008006" key="3">
    <source>
        <dbReference type="Google" id="ProtNLM"/>
    </source>
</evidence>
<dbReference type="Gene3D" id="3.40.50.720">
    <property type="entry name" value="NAD(P)-binding Rossmann-like Domain"/>
    <property type="match status" value="1"/>
</dbReference>
<organism evidence="1 2">
    <name type="scientific">Agromyces terreus</name>
    <dbReference type="NCBI Taxonomy" id="424795"/>
    <lineage>
        <taxon>Bacteria</taxon>
        <taxon>Bacillati</taxon>
        <taxon>Actinomycetota</taxon>
        <taxon>Actinomycetes</taxon>
        <taxon>Micrococcales</taxon>
        <taxon>Microbacteriaceae</taxon>
        <taxon>Agromyces</taxon>
    </lineage>
</organism>
<dbReference type="InterPro" id="IPR005288">
    <property type="entry name" value="NadB"/>
</dbReference>
<evidence type="ECO:0000313" key="1">
    <source>
        <dbReference type="EMBL" id="MCP2369652.1"/>
    </source>
</evidence>